<gene>
    <name evidence="2" type="ORF">A0H81_00791</name>
</gene>
<protein>
    <submittedName>
        <fullName evidence="2">Uncharacterized protein</fullName>
    </submittedName>
</protein>
<feature type="region of interest" description="Disordered" evidence="1">
    <location>
        <begin position="68"/>
        <end position="95"/>
    </location>
</feature>
<feature type="compositionally biased region" description="Low complexity" evidence="1">
    <location>
        <begin position="219"/>
        <end position="241"/>
    </location>
</feature>
<dbReference type="AlphaFoldDB" id="A0A1C7MSU9"/>
<dbReference type="STRING" id="5627.A0A1C7MSU9"/>
<feature type="compositionally biased region" description="Low complexity" evidence="1">
    <location>
        <begin position="527"/>
        <end position="538"/>
    </location>
</feature>
<feature type="region of interest" description="Disordered" evidence="1">
    <location>
        <begin position="114"/>
        <end position="661"/>
    </location>
</feature>
<feature type="compositionally biased region" description="Pro residues" evidence="1">
    <location>
        <begin position="185"/>
        <end position="200"/>
    </location>
</feature>
<feature type="region of interest" description="Disordered" evidence="1">
    <location>
        <begin position="1"/>
        <end position="46"/>
    </location>
</feature>
<feature type="compositionally biased region" description="Pro residues" evidence="1">
    <location>
        <begin position="490"/>
        <end position="499"/>
    </location>
</feature>
<evidence type="ECO:0000313" key="3">
    <source>
        <dbReference type="Proteomes" id="UP000092993"/>
    </source>
</evidence>
<feature type="compositionally biased region" description="Basic residues" evidence="1">
    <location>
        <begin position="720"/>
        <end position="733"/>
    </location>
</feature>
<comment type="caution">
    <text evidence="2">The sequence shown here is derived from an EMBL/GenBank/DDBJ whole genome shotgun (WGS) entry which is preliminary data.</text>
</comment>
<feature type="region of interest" description="Disordered" evidence="1">
    <location>
        <begin position="711"/>
        <end position="733"/>
    </location>
</feature>
<feature type="compositionally biased region" description="Polar residues" evidence="1">
    <location>
        <begin position="149"/>
        <end position="164"/>
    </location>
</feature>
<feature type="compositionally biased region" description="Low complexity" evidence="1">
    <location>
        <begin position="73"/>
        <end position="85"/>
    </location>
</feature>
<proteinExistence type="predicted"/>
<organism evidence="2 3">
    <name type="scientific">Grifola frondosa</name>
    <name type="common">Maitake</name>
    <name type="synonym">Polyporus frondosus</name>
    <dbReference type="NCBI Taxonomy" id="5627"/>
    <lineage>
        <taxon>Eukaryota</taxon>
        <taxon>Fungi</taxon>
        <taxon>Dikarya</taxon>
        <taxon>Basidiomycota</taxon>
        <taxon>Agaricomycotina</taxon>
        <taxon>Agaricomycetes</taxon>
        <taxon>Polyporales</taxon>
        <taxon>Grifolaceae</taxon>
        <taxon>Grifola</taxon>
    </lineage>
</organism>
<dbReference type="EMBL" id="LUGG01000001">
    <property type="protein sequence ID" value="OBZ79446.1"/>
    <property type="molecule type" value="Genomic_DNA"/>
</dbReference>
<feature type="compositionally biased region" description="Pro residues" evidence="1">
    <location>
        <begin position="266"/>
        <end position="286"/>
    </location>
</feature>
<feature type="compositionally biased region" description="Acidic residues" evidence="1">
    <location>
        <begin position="9"/>
        <end position="18"/>
    </location>
</feature>
<feature type="compositionally biased region" description="Polar residues" evidence="1">
    <location>
        <begin position="432"/>
        <end position="446"/>
    </location>
</feature>
<evidence type="ECO:0000256" key="1">
    <source>
        <dbReference type="SAM" id="MobiDB-lite"/>
    </source>
</evidence>
<dbReference type="Proteomes" id="UP000092993">
    <property type="component" value="Unassembled WGS sequence"/>
</dbReference>
<name>A0A1C7MSU9_GRIFR</name>
<dbReference type="OMA" id="WHHDGPY"/>
<keyword evidence="3" id="KW-1185">Reference proteome</keyword>
<dbReference type="OrthoDB" id="2684446at2759"/>
<reference evidence="2 3" key="1">
    <citation type="submission" date="2016-03" db="EMBL/GenBank/DDBJ databases">
        <title>Whole genome sequencing of Grifola frondosa 9006-11.</title>
        <authorList>
            <person name="Min B."/>
            <person name="Park H."/>
            <person name="Kim J.-G."/>
            <person name="Cho H."/>
            <person name="Oh Y.-L."/>
            <person name="Kong W.-S."/>
            <person name="Choi I.-G."/>
        </authorList>
    </citation>
    <scope>NUCLEOTIDE SEQUENCE [LARGE SCALE GENOMIC DNA]</scope>
    <source>
        <strain evidence="2 3">9006-11</strain>
    </source>
</reference>
<accession>A0A1C7MSU9</accession>
<feature type="compositionally biased region" description="Basic residues" evidence="1">
    <location>
        <begin position="619"/>
        <end position="631"/>
    </location>
</feature>
<sequence length="733" mass="79200">MASALPYLYDDDPESDFEDGLRNNTAVHHEPAHYRPPFPGPNNPLSQAPPFAIPAMIPYPISYPFAPPPAAAPPMASRRSSFRPPHTSLDDSPFPADSLSSPHFFMTSREEILPAAHPSGDFDPAFPQSRFSDEPPNWPWHDPRIPQHARSQSAHYPSTTSRISSARVIPIPPPMSVASSQAVHPPIPSRNPHPPPPPRSARPISTTQLDDSPPPSAASPPSATPTATPSEPALEAEPSASVKVTPSALKNDRPVFPARNISAPELRPPPPPTDVPPRPSTAPGPTPTHVVQRKLSKKPSIATAPRDLDRIDELDETNPLGFTWHHDGPYEAIAKSQSQHDLAEEVASKKPKQSRQRSDESTTTRNVGQPFDPSVPLGIAPGQIFPSLFPFQPPPQQTGASPQTTEQNEFNPYDSAAQNVPSRGSAGAPARMQTTASPPAQYSNIYMLSPPPPAAPIPEWPPRLQRRYLERGQDENEAPTGSARPSEPQTSPPSRPPRMAPTVTPPQQSNHGPSAPSMDAPLPNPHSPTTASPSAPLLNPHPPASISQSNLPPSNVLPRPDIALPPRRTETNTSHPPPRYLPKRLVMPTPLQPQPQQYPSQTQAAPVPAPAAQPDPRHALHRMHPPPHKPRAGGGDPNEPGPKPAPQAAHHARRRPSVKTSAAMFAARVRFAEPEVKQAAPAKGTKKRTPSKEVVQPVAAAVWARDMVKEAELEREASRRSTKLSGRKLSKRR</sequence>
<evidence type="ECO:0000313" key="2">
    <source>
        <dbReference type="EMBL" id="OBZ79446.1"/>
    </source>
</evidence>
<feature type="compositionally biased region" description="Pro residues" evidence="1">
    <location>
        <begin position="449"/>
        <end position="461"/>
    </location>
</feature>
<feature type="region of interest" description="Disordered" evidence="1">
    <location>
        <begin position="675"/>
        <end position="695"/>
    </location>
</feature>
<feature type="compositionally biased region" description="Low complexity" evidence="1">
    <location>
        <begin position="594"/>
        <end position="606"/>
    </location>
</feature>
<feature type="compositionally biased region" description="Polar residues" evidence="1">
    <location>
        <begin position="398"/>
        <end position="422"/>
    </location>
</feature>